<dbReference type="Proteomes" id="UP001595882">
    <property type="component" value="Unassembled WGS sequence"/>
</dbReference>
<feature type="domain" description="N-acetyltransferase" evidence="1">
    <location>
        <begin position="8"/>
        <end position="168"/>
    </location>
</feature>
<dbReference type="PROSITE" id="PS51186">
    <property type="entry name" value="GNAT"/>
    <property type="match status" value="1"/>
</dbReference>
<dbReference type="InterPro" id="IPR016181">
    <property type="entry name" value="Acyl_CoA_acyltransferase"/>
</dbReference>
<organism evidence="2 3">
    <name type="scientific">Gracilibacillus xinjiangensis</name>
    <dbReference type="NCBI Taxonomy" id="1193282"/>
    <lineage>
        <taxon>Bacteria</taxon>
        <taxon>Bacillati</taxon>
        <taxon>Bacillota</taxon>
        <taxon>Bacilli</taxon>
        <taxon>Bacillales</taxon>
        <taxon>Bacillaceae</taxon>
        <taxon>Gracilibacillus</taxon>
    </lineage>
</organism>
<name>A0ABV8X0K8_9BACI</name>
<dbReference type="Pfam" id="PF13302">
    <property type="entry name" value="Acetyltransf_3"/>
    <property type="match status" value="1"/>
</dbReference>
<reference evidence="3" key="1">
    <citation type="journal article" date="2019" name="Int. J. Syst. Evol. Microbiol.">
        <title>The Global Catalogue of Microorganisms (GCM) 10K type strain sequencing project: providing services to taxonomists for standard genome sequencing and annotation.</title>
        <authorList>
            <consortium name="The Broad Institute Genomics Platform"/>
            <consortium name="The Broad Institute Genome Sequencing Center for Infectious Disease"/>
            <person name="Wu L."/>
            <person name="Ma J."/>
        </authorList>
    </citation>
    <scope>NUCLEOTIDE SEQUENCE [LARGE SCALE GENOMIC DNA]</scope>
    <source>
        <strain evidence="3">CCUG 37865</strain>
    </source>
</reference>
<dbReference type="PANTHER" id="PTHR43792:SF5">
    <property type="entry name" value="RIBOSOMAL-PROTEIN-SERINE ACETYLTRANSFERASE"/>
    <property type="match status" value="1"/>
</dbReference>
<keyword evidence="3" id="KW-1185">Reference proteome</keyword>
<gene>
    <name evidence="2" type="ORF">ACFOY7_12000</name>
</gene>
<evidence type="ECO:0000313" key="3">
    <source>
        <dbReference type="Proteomes" id="UP001595882"/>
    </source>
</evidence>
<protein>
    <submittedName>
        <fullName evidence="2">GNAT family N-acetyltransferase</fullName>
        <ecNumber evidence="2">2.3.-.-</ecNumber>
    </submittedName>
</protein>
<accession>A0ABV8X0K8</accession>
<dbReference type="InterPro" id="IPR051531">
    <property type="entry name" value="N-acetyltransferase"/>
</dbReference>
<proteinExistence type="predicted"/>
<dbReference type="CDD" id="cd04301">
    <property type="entry name" value="NAT_SF"/>
    <property type="match status" value="1"/>
</dbReference>
<dbReference type="InterPro" id="IPR000182">
    <property type="entry name" value="GNAT_dom"/>
</dbReference>
<dbReference type="PANTHER" id="PTHR43792">
    <property type="entry name" value="GNAT FAMILY, PUTATIVE (AFU_ORTHOLOGUE AFUA_3G00765)-RELATED-RELATED"/>
    <property type="match status" value="1"/>
</dbReference>
<comment type="caution">
    <text evidence="2">The sequence shown here is derived from an EMBL/GenBank/DDBJ whole genome shotgun (WGS) entry which is preliminary data.</text>
</comment>
<keyword evidence="2" id="KW-0808">Transferase</keyword>
<dbReference type="EMBL" id="JBHSDT010000008">
    <property type="protein sequence ID" value="MFC4403794.1"/>
    <property type="molecule type" value="Genomic_DNA"/>
</dbReference>
<dbReference type="EC" id="2.3.-.-" evidence="2"/>
<sequence length="188" mass="22259">MYIITERLIIREFQPEDWKAVLEYTSDNNVMRYIPEGVFSEQQAKDFVSKNVGESAEKYPVLLKKENVLIGHIDFHQWPGEGTYEIGWVFHPAHHHKGFATEAARAILMYGFEKLDIHRIIATCQPQNTASYHVMEKIGMRREGHFKKCIPAHFKKGNSEWWDEYFYTILEEEWRQKKTNCTFNGNKE</sequence>
<keyword evidence="2" id="KW-0012">Acyltransferase</keyword>
<dbReference type="GO" id="GO:0016746">
    <property type="term" value="F:acyltransferase activity"/>
    <property type="evidence" value="ECO:0007669"/>
    <property type="project" value="UniProtKB-KW"/>
</dbReference>
<evidence type="ECO:0000313" key="2">
    <source>
        <dbReference type="EMBL" id="MFC4403794.1"/>
    </source>
</evidence>
<evidence type="ECO:0000259" key="1">
    <source>
        <dbReference type="PROSITE" id="PS51186"/>
    </source>
</evidence>
<dbReference type="Gene3D" id="3.40.630.30">
    <property type="match status" value="1"/>
</dbReference>
<dbReference type="SUPFAM" id="SSF55729">
    <property type="entry name" value="Acyl-CoA N-acyltransferases (Nat)"/>
    <property type="match status" value="1"/>
</dbReference>
<dbReference type="RefSeq" id="WP_390252328.1">
    <property type="nucleotide sequence ID" value="NZ_JBHSDT010000008.1"/>
</dbReference>